<dbReference type="GO" id="GO:0006629">
    <property type="term" value="P:lipid metabolic process"/>
    <property type="evidence" value="ECO:0007669"/>
    <property type="project" value="UniProtKB-KW"/>
</dbReference>
<evidence type="ECO:0000256" key="21">
    <source>
        <dbReference type="ARBA" id="ARBA00075145"/>
    </source>
</evidence>
<dbReference type="GO" id="GO:0005783">
    <property type="term" value="C:endoplasmic reticulum"/>
    <property type="evidence" value="ECO:0007669"/>
    <property type="project" value="TreeGrafter"/>
</dbReference>
<evidence type="ECO:0000256" key="2">
    <source>
        <dbReference type="ARBA" id="ARBA00010459"/>
    </source>
</evidence>
<dbReference type="InterPro" id="IPR023352">
    <property type="entry name" value="MAPEG-like_dom_sf"/>
</dbReference>
<evidence type="ECO:0000256" key="6">
    <source>
        <dbReference type="ARBA" id="ARBA00022989"/>
    </source>
</evidence>
<evidence type="ECO:0000256" key="17">
    <source>
        <dbReference type="ARBA" id="ARBA00043664"/>
    </source>
</evidence>
<evidence type="ECO:0000313" key="24">
    <source>
        <dbReference type="Proteomes" id="UP000694843"/>
    </source>
</evidence>
<dbReference type="GO" id="GO:0004602">
    <property type="term" value="F:glutathione peroxidase activity"/>
    <property type="evidence" value="ECO:0007669"/>
    <property type="project" value="TreeGrafter"/>
</dbReference>
<dbReference type="Pfam" id="PF01124">
    <property type="entry name" value="MAPEG"/>
    <property type="match status" value="1"/>
</dbReference>
<evidence type="ECO:0000256" key="11">
    <source>
        <dbReference type="ARBA" id="ARBA00023139"/>
    </source>
</evidence>
<dbReference type="KEGG" id="hazt:108670399"/>
<keyword evidence="9" id="KW-0496">Mitochondrion</keyword>
<dbReference type="GO" id="GO:0005741">
    <property type="term" value="C:mitochondrial outer membrane"/>
    <property type="evidence" value="ECO:0007669"/>
    <property type="project" value="UniProtKB-SubCell"/>
</dbReference>
<gene>
    <name evidence="25" type="primary">LOC108670399</name>
</gene>
<evidence type="ECO:0000256" key="9">
    <source>
        <dbReference type="ARBA" id="ARBA00023128"/>
    </source>
</evidence>
<evidence type="ECO:0000256" key="23">
    <source>
        <dbReference type="SAM" id="Phobius"/>
    </source>
</evidence>
<protein>
    <recommendedName>
        <fullName evidence="20">Glutathione S-transferase 3, mitochondrial</fullName>
        <ecNumber evidence="16">4.4.1.20</ecNumber>
    </recommendedName>
    <alternativeName>
        <fullName evidence="21">Glutathione peroxidase MGST3</fullName>
    </alternativeName>
    <alternativeName>
        <fullName evidence="22">LTC4 synthase MGST3</fullName>
    </alternativeName>
</protein>
<evidence type="ECO:0000256" key="14">
    <source>
        <dbReference type="ARBA" id="ARBA00037884"/>
    </source>
</evidence>
<evidence type="ECO:0000256" key="16">
    <source>
        <dbReference type="ARBA" id="ARBA00039056"/>
    </source>
</evidence>
<dbReference type="RefSeq" id="XP_047736458.1">
    <property type="nucleotide sequence ID" value="XM_047880502.1"/>
</dbReference>
<dbReference type="OrthoDB" id="410651at2759"/>
<evidence type="ECO:0000256" key="20">
    <source>
        <dbReference type="ARBA" id="ARBA00069748"/>
    </source>
</evidence>
<evidence type="ECO:0000256" key="3">
    <source>
        <dbReference type="ARBA" id="ARBA00022679"/>
    </source>
</evidence>
<dbReference type="GO" id="GO:0006691">
    <property type="term" value="P:leukotriene metabolic process"/>
    <property type="evidence" value="ECO:0007669"/>
    <property type="project" value="UniProtKB-ARBA"/>
</dbReference>
<comment type="catalytic activity">
    <reaction evidence="19">
        <text>15-deoxy-Delta(12,14)-prostaglandin J2 + glutathione = 15-deoxy-Delta(12,14)-prostaglandin J2-S-(R)-glutathione</text>
        <dbReference type="Rhea" id="RHEA:75963"/>
        <dbReference type="ChEBI" id="CHEBI:57925"/>
        <dbReference type="ChEBI" id="CHEBI:85236"/>
        <dbReference type="ChEBI" id="CHEBI:194498"/>
    </reaction>
    <physiologicalReaction direction="left-to-right" evidence="19">
        <dbReference type="Rhea" id="RHEA:75964"/>
    </physiologicalReaction>
</comment>
<keyword evidence="11" id="KW-0564">Palmitate</keyword>
<dbReference type="GO" id="GO:0004464">
    <property type="term" value="F:leukotriene-C4 synthase activity"/>
    <property type="evidence" value="ECO:0007669"/>
    <property type="project" value="UniProtKB-EC"/>
</dbReference>
<evidence type="ECO:0000256" key="19">
    <source>
        <dbReference type="ARBA" id="ARBA00051411"/>
    </source>
</evidence>
<keyword evidence="5" id="KW-1000">Mitochondrion outer membrane</keyword>
<keyword evidence="8" id="KW-0443">Lipid metabolism</keyword>
<evidence type="ECO:0000256" key="4">
    <source>
        <dbReference type="ARBA" id="ARBA00022692"/>
    </source>
</evidence>
<dbReference type="InterPro" id="IPR050997">
    <property type="entry name" value="MAPEG"/>
</dbReference>
<dbReference type="OMA" id="IAYAHGY"/>
<comment type="catalytic activity">
    <reaction evidence="18">
        <text>leukotriene C4 = leukotriene A4 + glutathione</text>
        <dbReference type="Rhea" id="RHEA:17617"/>
        <dbReference type="ChEBI" id="CHEBI:57463"/>
        <dbReference type="ChEBI" id="CHEBI:57925"/>
        <dbReference type="ChEBI" id="CHEBI:57973"/>
        <dbReference type="EC" id="4.4.1.20"/>
    </reaction>
    <physiologicalReaction direction="right-to-left" evidence="18">
        <dbReference type="Rhea" id="RHEA:17619"/>
    </physiologicalReaction>
</comment>
<dbReference type="PANTHER" id="PTHR10250:SF26">
    <property type="entry name" value="GLUTATHIONE S-TRANSFERASE 3, MITOCHONDRIAL"/>
    <property type="match status" value="1"/>
</dbReference>
<evidence type="ECO:0000256" key="13">
    <source>
        <dbReference type="ARBA" id="ARBA00023288"/>
    </source>
</evidence>
<dbReference type="AlphaFoldDB" id="A0A979FID8"/>
<keyword evidence="6 23" id="KW-1133">Transmembrane helix</keyword>
<keyword evidence="3" id="KW-0808">Transferase</keyword>
<reference evidence="25" key="1">
    <citation type="submission" date="2025-08" db="UniProtKB">
        <authorList>
            <consortium name="RefSeq"/>
        </authorList>
    </citation>
    <scope>IDENTIFICATION</scope>
    <source>
        <tissue evidence="25">Whole organism</tissue>
    </source>
</reference>
<evidence type="ECO:0000256" key="10">
    <source>
        <dbReference type="ARBA" id="ARBA00023136"/>
    </source>
</evidence>
<evidence type="ECO:0000256" key="15">
    <source>
        <dbReference type="ARBA" id="ARBA00037916"/>
    </source>
</evidence>
<name>A0A979FID8_HYAAZ</name>
<evidence type="ECO:0000256" key="8">
    <source>
        <dbReference type="ARBA" id="ARBA00023098"/>
    </source>
</evidence>
<dbReference type="InterPro" id="IPR001129">
    <property type="entry name" value="Membr-assoc_MAPEG"/>
</dbReference>
<keyword evidence="7" id="KW-0560">Oxidoreductase</keyword>
<dbReference type="Proteomes" id="UP000694843">
    <property type="component" value="Unplaced"/>
</dbReference>
<evidence type="ECO:0000256" key="22">
    <source>
        <dbReference type="ARBA" id="ARBA00076908"/>
    </source>
</evidence>
<dbReference type="GeneID" id="108670399"/>
<evidence type="ECO:0000256" key="12">
    <source>
        <dbReference type="ARBA" id="ARBA00023239"/>
    </source>
</evidence>
<evidence type="ECO:0000256" key="7">
    <source>
        <dbReference type="ARBA" id="ARBA00023002"/>
    </source>
</evidence>
<organism evidence="24 25">
    <name type="scientific">Hyalella azteca</name>
    <name type="common">Amphipod</name>
    <dbReference type="NCBI Taxonomy" id="294128"/>
    <lineage>
        <taxon>Eukaryota</taxon>
        <taxon>Metazoa</taxon>
        <taxon>Ecdysozoa</taxon>
        <taxon>Arthropoda</taxon>
        <taxon>Crustacea</taxon>
        <taxon>Multicrustacea</taxon>
        <taxon>Malacostraca</taxon>
        <taxon>Eumalacostraca</taxon>
        <taxon>Peracarida</taxon>
        <taxon>Amphipoda</taxon>
        <taxon>Senticaudata</taxon>
        <taxon>Talitrida</taxon>
        <taxon>Talitroidea</taxon>
        <taxon>Hyalellidae</taxon>
        <taxon>Hyalella</taxon>
    </lineage>
</organism>
<evidence type="ECO:0000313" key="25">
    <source>
        <dbReference type="RefSeq" id="XP_047736458.1"/>
    </source>
</evidence>
<accession>A0A979FID8</accession>
<feature type="transmembrane region" description="Helical" evidence="23">
    <location>
        <begin position="73"/>
        <end position="97"/>
    </location>
</feature>
<feature type="transmembrane region" description="Helical" evidence="23">
    <location>
        <begin position="12"/>
        <end position="30"/>
    </location>
</feature>
<dbReference type="SUPFAM" id="SSF161084">
    <property type="entry name" value="MAPEG domain-like"/>
    <property type="match status" value="1"/>
</dbReference>
<keyword evidence="10 23" id="KW-0472">Membrane</keyword>
<evidence type="ECO:0000256" key="1">
    <source>
        <dbReference type="ARBA" id="ARBA00004374"/>
    </source>
</evidence>
<keyword evidence="12" id="KW-0456">Lyase</keyword>
<feature type="transmembrane region" description="Helical" evidence="23">
    <location>
        <begin position="117"/>
        <end position="137"/>
    </location>
</feature>
<dbReference type="GO" id="GO:0005635">
    <property type="term" value="C:nuclear envelope"/>
    <property type="evidence" value="ECO:0007669"/>
    <property type="project" value="TreeGrafter"/>
</dbReference>
<comment type="subcellular location">
    <subcellularLocation>
        <location evidence="1">Mitochondrion outer membrane</location>
        <topology evidence="1">Multi-pass membrane protein</topology>
    </subcellularLocation>
</comment>
<dbReference type="EC" id="4.4.1.20" evidence="16"/>
<comment type="similarity">
    <text evidence="2">Belongs to the MAPEG family.</text>
</comment>
<sequence>MADMVRLKVPEGYGYCIIVAALSYFLLMWLGMQVGKMRKKTGIKYPTMYSDKDNLFNCYQRAHQNTLEVYPSFLCLLLLGGMYQSCLCAAAGLLWIASRVVYANGGYYTGDPSKRNYGAFGYIGLLIMLYSSVRAGLTYI</sequence>
<dbReference type="Gene3D" id="1.20.120.550">
    <property type="entry name" value="Membrane associated eicosanoid/glutathione metabolism-like domain"/>
    <property type="match status" value="1"/>
</dbReference>
<keyword evidence="24" id="KW-1185">Reference proteome</keyword>
<dbReference type="PANTHER" id="PTHR10250">
    <property type="entry name" value="MICROSOMAL GLUTATHIONE S-TRANSFERASE"/>
    <property type="match status" value="1"/>
</dbReference>
<comment type="pathway">
    <text evidence="14">Lipid metabolism; leukotriene C4 biosynthesis.</text>
</comment>
<keyword evidence="4 23" id="KW-0812">Transmembrane</keyword>
<proteinExistence type="inferred from homology"/>
<comment type="catalytic activity">
    <reaction evidence="17">
        <text>(5S)-hydroperoxy-(6E,8Z,11Z,14Z)-eicosatetraenoate + 2 glutathione = (5S)-hydroxy-(6E,8Z,11Z,14Z)-eicosatetraenoate + glutathione disulfide + H2O</text>
        <dbReference type="Rhea" id="RHEA:48620"/>
        <dbReference type="ChEBI" id="CHEBI:15377"/>
        <dbReference type="ChEBI" id="CHEBI:57450"/>
        <dbReference type="ChEBI" id="CHEBI:57925"/>
        <dbReference type="ChEBI" id="CHEBI:58297"/>
        <dbReference type="ChEBI" id="CHEBI:90632"/>
    </reaction>
    <physiologicalReaction direction="left-to-right" evidence="17">
        <dbReference type="Rhea" id="RHEA:48621"/>
    </physiologicalReaction>
</comment>
<dbReference type="FunFam" id="1.20.120.550:FF:000004">
    <property type="entry name" value="Microsomal glutathione S-transferase 3"/>
    <property type="match status" value="1"/>
</dbReference>
<evidence type="ECO:0000256" key="18">
    <source>
        <dbReference type="ARBA" id="ARBA00049298"/>
    </source>
</evidence>
<evidence type="ECO:0000256" key="5">
    <source>
        <dbReference type="ARBA" id="ARBA00022787"/>
    </source>
</evidence>
<keyword evidence="13" id="KW-0449">Lipoprotein</keyword>
<dbReference type="GO" id="GO:0004364">
    <property type="term" value="F:glutathione transferase activity"/>
    <property type="evidence" value="ECO:0007669"/>
    <property type="project" value="TreeGrafter"/>
</dbReference>
<comment type="pathway">
    <text evidence="15">Lipid metabolism; arachidonate metabolism.</text>
</comment>